<dbReference type="EMBL" id="VOLQ01000011">
    <property type="protein sequence ID" value="TWX68207.1"/>
    <property type="molecule type" value="Genomic_DNA"/>
</dbReference>
<dbReference type="InterPro" id="IPR036513">
    <property type="entry name" value="STAS_dom_sf"/>
</dbReference>
<accession>A0A5C6QHV1</accession>
<dbReference type="PROSITE" id="PS50801">
    <property type="entry name" value="STAS"/>
    <property type="match status" value="1"/>
</dbReference>
<dbReference type="InterPro" id="IPR002645">
    <property type="entry name" value="STAS_dom"/>
</dbReference>
<evidence type="ECO:0000313" key="4">
    <source>
        <dbReference type="Proteomes" id="UP000321525"/>
    </source>
</evidence>
<keyword evidence="4" id="KW-1185">Reference proteome</keyword>
<name>A0A5C6QHV1_9GAMM</name>
<sequence>MFKLPALLTIAQVDDCKMQLLEEIATNDVITFDDSAVTHIDTVGVQLLLAAVTFIAAQNKVLNWNSTSCVIQESVKQLGLNEAILNQYLNA</sequence>
<dbReference type="OrthoDB" id="6198515at2"/>
<evidence type="ECO:0000313" key="5">
    <source>
        <dbReference type="Proteomes" id="UP000321917"/>
    </source>
</evidence>
<evidence type="ECO:0000313" key="2">
    <source>
        <dbReference type="EMBL" id="TWX59179.1"/>
    </source>
</evidence>
<gene>
    <name evidence="2" type="ORF">ESZ26_10725</name>
    <name evidence="3" type="ORF">ESZ27_07660</name>
</gene>
<dbReference type="SUPFAM" id="SSF52091">
    <property type="entry name" value="SpoIIaa-like"/>
    <property type="match status" value="1"/>
</dbReference>
<dbReference type="Pfam" id="PF13466">
    <property type="entry name" value="STAS_2"/>
    <property type="match status" value="1"/>
</dbReference>
<evidence type="ECO:0000259" key="1">
    <source>
        <dbReference type="PROSITE" id="PS50801"/>
    </source>
</evidence>
<comment type="caution">
    <text evidence="3">The sequence shown here is derived from an EMBL/GenBank/DDBJ whole genome shotgun (WGS) entry which is preliminary data.</text>
</comment>
<dbReference type="Proteomes" id="UP000321917">
    <property type="component" value="Unassembled WGS sequence"/>
</dbReference>
<evidence type="ECO:0000313" key="3">
    <source>
        <dbReference type="EMBL" id="TWX68207.1"/>
    </source>
</evidence>
<feature type="domain" description="STAS" evidence="1">
    <location>
        <begin position="1"/>
        <end position="91"/>
    </location>
</feature>
<organism evidence="3 5">
    <name type="scientific">Colwellia hornerae</name>
    <dbReference type="NCBI Taxonomy" id="89402"/>
    <lineage>
        <taxon>Bacteria</taxon>
        <taxon>Pseudomonadati</taxon>
        <taxon>Pseudomonadota</taxon>
        <taxon>Gammaproteobacteria</taxon>
        <taxon>Alteromonadales</taxon>
        <taxon>Colwelliaceae</taxon>
        <taxon>Colwellia</taxon>
    </lineage>
</organism>
<dbReference type="Proteomes" id="UP000321525">
    <property type="component" value="Unassembled WGS sequence"/>
</dbReference>
<dbReference type="AlphaFoldDB" id="A0A5C6QHV1"/>
<dbReference type="RefSeq" id="WP_146799622.1">
    <property type="nucleotide sequence ID" value="NZ_VOLP01000013.1"/>
</dbReference>
<proteinExistence type="predicted"/>
<reference evidence="3 5" key="1">
    <citation type="submission" date="2019-07" db="EMBL/GenBank/DDBJ databases">
        <title>Genomes of sea-ice associated Colwellia species.</title>
        <authorList>
            <person name="Bowman J.P."/>
        </authorList>
    </citation>
    <scope>NUCLEOTIDE SEQUENCE [LARGE SCALE GENOMIC DNA]</scope>
    <source>
        <strain evidence="2 4">ACAM 607</strain>
        <strain evidence="3 5">IC036</strain>
    </source>
</reference>
<dbReference type="EMBL" id="VOLR01000013">
    <property type="protein sequence ID" value="TWX59179.1"/>
    <property type="molecule type" value="Genomic_DNA"/>
</dbReference>
<protein>
    <submittedName>
        <fullName evidence="3">STAS domain-containing protein</fullName>
    </submittedName>
</protein>
<dbReference type="InterPro" id="IPR058548">
    <property type="entry name" value="MlaB-like_STAS"/>
</dbReference>